<organism evidence="3">
    <name type="scientific">Amblyomma americanum</name>
    <name type="common">Lone star tick</name>
    <dbReference type="NCBI Taxonomy" id="6943"/>
    <lineage>
        <taxon>Eukaryota</taxon>
        <taxon>Metazoa</taxon>
        <taxon>Ecdysozoa</taxon>
        <taxon>Arthropoda</taxon>
        <taxon>Chelicerata</taxon>
        <taxon>Arachnida</taxon>
        <taxon>Acari</taxon>
        <taxon>Parasitiformes</taxon>
        <taxon>Ixodida</taxon>
        <taxon>Ixodoidea</taxon>
        <taxon>Ixodidae</taxon>
        <taxon>Amblyomminae</taxon>
        <taxon>Amblyomma</taxon>
    </lineage>
</organism>
<dbReference type="InterPro" id="IPR002223">
    <property type="entry name" value="Kunitz_BPTI"/>
</dbReference>
<dbReference type="GO" id="GO:0004867">
    <property type="term" value="F:serine-type endopeptidase inhibitor activity"/>
    <property type="evidence" value="ECO:0007669"/>
    <property type="project" value="InterPro"/>
</dbReference>
<protein>
    <submittedName>
        <fullName evidence="3">Putative bpti/kunitz family of serine protease inhibitor</fullName>
    </submittedName>
</protein>
<dbReference type="InterPro" id="IPR052861">
    <property type="entry name" value="BPTI/Kunitz_domain"/>
</dbReference>
<sequence>MTTTRNFVRMALIALILLHGTVAMEPFEETETPICAQPLDLGKRCRGQEKTRIQRWHFNASTNTYSSFKYRGCNGNMNRFESEELCMTTTCDPYTYSWDEYQKNLENSRRKAS</sequence>
<evidence type="ECO:0000313" key="3">
    <source>
        <dbReference type="EMBL" id="JAG91863.1"/>
    </source>
</evidence>
<evidence type="ECO:0000259" key="2">
    <source>
        <dbReference type="PROSITE" id="PS50279"/>
    </source>
</evidence>
<dbReference type="SUPFAM" id="SSF57362">
    <property type="entry name" value="BPTI-like"/>
    <property type="match status" value="1"/>
</dbReference>
<dbReference type="InterPro" id="IPR020901">
    <property type="entry name" value="Prtase_inh_Kunz-CS"/>
</dbReference>
<dbReference type="AlphaFoldDB" id="A0A0C9SET4"/>
<evidence type="ECO:0000256" key="1">
    <source>
        <dbReference type="SAM" id="SignalP"/>
    </source>
</evidence>
<feature type="signal peptide" evidence="1">
    <location>
        <begin position="1"/>
        <end position="23"/>
    </location>
</feature>
<accession>A0A0C9SET4</accession>
<feature type="domain" description="BPTI/Kunitz inhibitor" evidence="2">
    <location>
        <begin position="35"/>
        <end position="90"/>
    </location>
</feature>
<dbReference type="PANTHER" id="PTHR47248:SF7">
    <property type="entry name" value="BPTI_KUNITZ INHIBITOR DOMAIN-CONTAINING PROTEIN"/>
    <property type="match status" value="1"/>
</dbReference>
<dbReference type="PROSITE" id="PS50279">
    <property type="entry name" value="BPTI_KUNITZ_2"/>
    <property type="match status" value="1"/>
</dbReference>
<keyword evidence="1" id="KW-0732">Signal</keyword>
<feature type="chain" id="PRO_5002202847" evidence="1">
    <location>
        <begin position="24"/>
        <end position="113"/>
    </location>
</feature>
<dbReference type="EMBL" id="GBZX01000877">
    <property type="protein sequence ID" value="JAG91863.1"/>
    <property type="molecule type" value="mRNA"/>
</dbReference>
<reference evidence="3" key="1">
    <citation type="journal article" date="2015" name="PLoS ONE">
        <title>An Insight into the Sialome of the Lone Star Tick, Amblyomma americanum, with a Glimpse on Its Time Dependent Gene Expression.</title>
        <authorList>
            <person name="Karim S."/>
            <person name="Ribeiro J.M."/>
        </authorList>
    </citation>
    <scope>NUCLEOTIDE SEQUENCE</scope>
    <source>
        <tissue evidence="3">Salivary gland</tissue>
    </source>
</reference>
<dbReference type="InterPro" id="IPR036880">
    <property type="entry name" value="Kunitz_BPTI_sf"/>
</dbReference>
<proteinExistence type="evidence at transcript level"/>
<dbReference type="PANTHER" id="PTHR47248">
    <property type="entry name" value="PROTEIN CBG06772"/>
    <property type="match status" value="1"/>
</dbReference>
<name>A0A0C9SET4_AMBAM</name>
<dbReference type="PROSITE" id="PS00280">
    <property type="entry name" value="BPTI_KUNITZ_1"/>
    <property type="match status" value="1"/>
</dbReference>
<dbReference type="Gene3D" id="4.10.410.10">
    <property type="entry name" value="Pancreatic trypsin inhibitor Kunitz domain"/>
    <property type="match status" value="1"/>
</dbReference>
<dbReference type="Pfam" id="PF00014">
    <property type="entry name" value="Kunitz_BPTI"/>
    <property type="match status" value="1"/>
</dbReference>
<dbReference type="CDD" id="cd00109">
    <property type="entry name" value="Kunitz-type"/>
    <property type="match status" value="1"/>
</dbReference>
<dbReference type="SMART" id="SM00131">
    <property type="entry name" value="KU"/>
    <property type="match status" value="1"/>
</dbReference>